<feature type="chain" id="PRO_5047259356" description="Lipoprotein" evidence="1">
    <location>
        <begin position="23"/>
        <end position="326"/>
    </location>
</feature>
<name>A0ABU5IMD4_9BURK</name>
<comment type="caution">
    <text evidence="2">The sequence shown here is derived from an EMBL/GenBank/DDBJ whole genome shotgun (WGS) entry which is preliminary data.</text>
</comment>
<keyword evidence="1" id="KW-0732">Signal</keyword>
<dbReference type="EMBL" id="JAXOJX010000057">
    <property type="protein sequence ID" value="MDZ5460059.1"/>
    <property type="molecule type" value="Genomic_DNA"/>
</dbReference>
<sequence>MKATKYALISGLTAVCVSTCSAETLDGMWNIYEVLDYENLTTKPARTQTSTIQISNETISISPTCKAKIYKEVYRADLPFQLLLKSGEREEDINRFFMKHFGFEPNKMTTYYHINQSNICNHLGNDIIFANEKLIIITGGPILNVFTRSTSRSTATAPNPQSILPQNLKATPLPFKSADYMEHCAGNLPKRRGIPQLTISCSPSFFPYIASKESKDSVSKAIGSHNYFSSGGRNGTDDYNNPVSNGLHPLFVVFPPLGDVILARVDDLERTESRDVTSTAYISIKNNKVIDQLNDGCDFSEEYMCSTSGHNRKYQLTRSGQFVELK</sequence>
<dbReference type="Proteomes" id="UP001293718">
    <property type="component" value="Unassembled WGS sequence"/>
</dbReference>
<organism evidence="2 3">
    <name type="scientific">Azohydromonas lata</name>
    <dbReference type="NCBI Taxonomy" id="45677"/>
    <lineage>
        <taxon>Bacteria</taxon>
        <taxon>Pseudomonadati</taxon>
        <taxon>Pseudomonadota</taxon>
        <taxon>Betaproteobacteria</taxon>
        <taxon>Burkholderiales</taxon>
        <taxon>Sphaerotilaceae</taxon>
        <taxon>Azohydromonas</taxon>
    </lineage>
</organism>
<accession>A0ABU5IMD4</accession>
<proteinExistence type="predicted"/>
<reference evidence="2 3" key="1">
    <citation type="submission" date="2023-11" db="EMBL/GenBank/DDBJ databases">
        <title>Draft genome of Azohydromonas lata strain H1 (DSM1123), a polyhydroxyalkanoate producer.</title>
        <authorList>
            <person name="Traversa D."/>
            <person name="D'Addabbo P."/>
            <person name="Pazzani C."/>
            <person name="Manzari C."/>
            <person name="Chiara M."/>
            <person name="Scrascia M."/>
        </authorList>
    </citation>
    <scope>NUCLEOTIDE SEQUENCE [LARGE SCALE GENOMIC DNA]</scope>
    <source>
        <strain evidence="2 3">H1</strain>
    </source>
</reference>
<evidence type="ECO:0000313" key="3">
    <source>
        <dbReference type="Proteomes" id="UP001293718"/>
    </source>
</evidence>
<evidence type="ECO:0000256" key="1">
    <source>
        <dbReference type="SAM" id="SignalP"/>
    </source>
</evidence>
<protein>
    <recommendedName>
        <fullName evidence="4">Lipoprotein</fullName>
    </recommendedName>
</protein>
<feature type="signal peptide" evidence="1">
    <location>
        <begin position="1"/>
        <end position="22"/>
    </location>
</feature>
<dbReference type="RefSeq" id="WP_322467630.1">
    <property type="nucleotide sequence ID" value="NZ_JAXOJX010000057.1"/>
</dbReference>
<evidence type="ECO:0008006" key="4">
    <source>
        <dbReference type="Google" id="ProtNLM"/>
    </source>
</evidence>
<keyword evidence="3" id="KW-1185">Reference proteome</keyword>
<gene>
    <name evidence="2" type="ORF">SM757_26110</name>
</gene>
<evidence type="ECO:0000313" key="2">
    <source>
        <dbReference type="EMBL" id="MDZ5460059.1"/>
    </source>
</evidence>